<dbReference type="EMBL" id="CAFBIY010000022">
    <property type="protein sequence ID" value="CAB4847991.1"/>
    <property type="molecule type" value="Genomic_DNA"/>
</dbReference>
<dbReference type="EMBL" id="CAFBOL010000013">
    <property type="protein sequence ID" value="CAB4980562.1"/>
    <property type="molecule type" value="Genomic_DNA"/>
</dbReference>
<feature type="region of interest" description="Disordered" evidence="1">
    <location>
        <begin position="175"/>
        <end position="203"/>
    </location>
</feature>
<dbReference type="EMBL" id="CAFBMT010000003">
    <property type="protein sequence ID" value="CAB4917158.1"/>
    <property type="molecule type" value="Genomic_DNA"/>
</dbReference>
<evidence type="ECO:0000313" key="3">
    <source>
        <dbReference type="EMBL" id="CAB4362789.1"/>
    </source>
</evidence>
<keyword evidence="2" id="KW-0812">Transmembrane</keyword>
<feature type="transmembrane region" description="Helical" evidence="2">
    <location>
        <begin position="104"/>
        <end position="123"/>
    </location>
</feature>
<feature type="compositionally biased region" description="Low complexity" evidence="1">
    <location>
        <begin position="184"/>
        <end position="199"/>
    </location>
</feature>
<proteinExistence type="predicted"/>
<reference evidence="5" key="1">
    <citation type="submission" date="2020-05" db="EMBL/GenBank/DDBJ databases">
        <authorList>
            <person name="Chiriac C."/>
            <person name="Salcher M."/>
            <person name="Ghai R."/>
            <person name="Kavagutti S V."/>
        </authorList>
    </citation>
    <scope>NUCLEOTIDE SEQUENCE</scope>
</reference>
<evidence type="ECO:0000313" key="8">
    <source>
        <dbReference type="EMBL" id="CAB4980562.1"/>
    </source>
</evidence>
<accession>A0A6J6XYT3</accession>
<feature type="region of interest" description="Disordered" evidence="1">
    <location>
        <begin position="128"/>
        <end position="147"/>
    </location>
</feature>
<protein>
    <submittedName>
        <fullName evidence="5">Unannotated protein</fullName>
    </submittedName>
</protein>
<keyword evidence="2" id="KW-1133">Transmembrane helix</keyword>
<gene>
    <name evidence="4" type="ORF">UFOPK2656_00573</name>
    <name evidence="5" type="ORF">UFOPK3099_00086</name>
    <name evidence="6" type="ORF">UFOPK3267_00596</name>
    <name evidence="7" type="ORF">UFOPK3651_00611</name>
    <name evidence="8" type="ORF">UFOPK3931_00777</name>
    <name evidence="3" type="ORF">UFOPK4189_00571</name>
</gene>
<dbReference type="AlphaFoldDB" id="A0A6J6XYT3"/>
<feature type="compositionally biased region" description="Polar residues" evidence="1">
    <location>
        <begin position="128"/>
        <end position="140"/>
    </location>
</feature>
<name>A0A6J6XYT3_9ZZZZ</name>
<evidence type="ECO:0000313" key="4">
    <source>
        <dbReference type="EMBL" id="CAB4709509.1"/>
    </source>
</evidence>
<evidence type="ECO:0000256" key="1">
    <source>
        <dbReference type="SAM" id="MobiDB-lite"/>
    </source>
</evidence>
<evidence type="ECO:0000313" key="5">
    <source>
        <dbReference type="EMBL" id="CAB4800418.1"/>
    </source>
</evidence>
<evidence type="ECO:0000313" key="7">
    <source>
        <dbReference type="EMBL" id="CAB4917158.1"/>
    </source>
</evidence>
<evidence type="ECO:0000313" key="6">
    <source>
        <dbReference type="EMBL" id="CAB4847991.1"/>
    </source>
</evidence>
<organism evidence="5">
    <name type="scientific">freshwater metagenome</name>
    <dbReference type="NCBI Taxonomy" id="449393"/>
    <lineage>
        <taxon>unclassified sequences</taxon>
        <taxon>metagenomes</taxon>
        <taxon>ecological metagenomes</taxon>
    </lineage>
</organism>
<sequence length="256" mass="25873">MTDHLHPDTEPTSEETLASAFVDAQVTPEEAVLVQATPLIQAMALSYLTLRAELADTGTSDTAAQDLAINAALAEFDALAAIPAAATATTVVQLATRRQWTARILTAAAAVAVLGVAGVVIFGDNARNSQNNTASRSGNTAAAEAQDVAGQAAPSTIGAINGSADYATVIDSPQQLRDLPTPPAATSTVGTTGGSAPSAPVDAKYSTPGSQCLSATQVFLAGIDYQGSPAIAVRDTVTGVTQAIDEQCRVLVEVAP</sequence>
<evidence type="ECO:0000256" key="2">
    <source>
        <dbReference type="SAM" id="Phobius"/>
    </source>
</evidence>
<dbReference type="EMBL" id="CAEZYF010000003">
    <property type="protein sequence ID" value="CAB4709509.1"/>
    <property type="molecule type" value="Genomic_DNA"/>
</dbReference>
<dbReference type="EMBL" id="CAFAAV010000003">
    <property type="protein sequence ID" value="CAB4800418.1"/>
    <property type="molecule type" value="Genomic_DNA"/>
</dbReference>
<keyword evidence="2" id="KW-0472">Membrane</keyword>
<dbReference type="EMBL" id="CAESGF010000003">
    <property type="protein sequence ID" value="CAB4362789.1"/>
    <property type="molecule type" value="Genomic_DNA"/>
</dbReference>